<keyword evidence="3 7" id="KW-0812">Transmembrane</keyword>
<feature type="region of interest" description="Disordered" evidence="6">
    <location>
        <begin position="273"/>
        <end position="326"/>
    </location>
</feature>
<reference evidence="8 9" key="1">
    <citation type="journal article" date="2023" name="Mol. Biol. Evol.">
        <title>Genomics of Secondarily Temperate Adaptation in the Only Non-Antarctic Icefish.</title>
        <authorList>
            <person name="Rivera-Colon A.G."/>
            <person name="Rayamajhi N."/>
            <person name="Minhas B.F."/>
            <person name="Madrigal G."/>
            <person name="Bilyk K.T."/>
            <person name="Yoon V."/>
            <person name="Hune M."/>
            <person name="Gregory S."/>
            <person name="Cheng C.H.C."/>
            <person name="Catchen J.M."/>
        </authorList>
    </citation>
    <scope>NUCLEOTIDE SEQUENCE [LARGE SCALE GENOMIC DNA]</scope>
    <source>
        <strain evidence="8">JC2023a</strain>
    </source>
</reference>
<organism evidence="8 9">
    <name type="scientific">Champsocephalus esox</name>
    <name type="common">pike icefish</name>
    <dbReference type="NCBI Taxonomy" id="159716"/>
    <lineage>
        <taxon>Eukaryota</taxon>
        <taxon>Metazoa</taxon>
        <taxon>Chordata</taxon>
        <taxon>Craniata</taxon>
        <taxon>Vertebrata</taxon>
        <taxon>Euteleostomi</taxon>
        <taxon>Actinopterygii</taxon>
        <taxon>Neopterygii</taxon>
        <taxon>Teleostei</taxon>
        <taxon>Neoteleostei</taxon>
        <taxon>Acanthomorphata</taxon>
        <taxon>Eupercaria</taxon>
        <taxon>Perciformes</taxon>
        <taxon>Notothenioidei</taxon>
        <taxon>Channichthyidae</taxon>
        <taxon>Champsocephalus</taxon>
    </lineage>
</organism>
<dbReference type="Proteomes" id="UP001335648">
    <property type="component" value="Unassembled WGS sequence"/>
</dbReference>
<dbReference type="EMBL" id="JAULUE010002050">
    <property type="protein sequence ID" value="KAK5904326.1"/>
    <property type="molecule type" value="Genomic_DNA"/>
</dbReference>
<evidence type="ECO:0000313" key="8">
    <source>
        <dbReference type="EMBL" id="KAK5904326.1"/>
    </source>
</evidence>
<evidence type="ECO:0000256" key="4">
    <source>
        <dbReference type="ARBA" id="ARBA00022989"/>
    </source>
</evidence>
<feature type="transmembrane region" description="Helical" evidence="7">
    <location>
        <begin position="63"/>
        <end position="83"/>
    </location>
</feature>
<comment type="subcellular location">
    <subcellularLocation>
        <location evidence="1">Membrane</location>
        <topology evidence="1">Multi-pass membrane protein</topology>
    </subcellularLocation>
</comment>
<feature type="region of interest" description="Disordered" evidence="6">
    <location>
        <begin position="1"/>
        <end position="20"/>
    </location>
</feature>
<comment type="similarity">
    <text evidence="2">Belongs to the TMEM255 family.</text>
</comment>
<accession>A0AAN8H6I7</accession>
<evidence type="ECO:0000256" key="2">
    <source>
        <dbReference type="ARBA" id="ARBA00007903"/>
    </source>
</evidence>
<name>A0AAN8H6I7_9TELE</name>
<dbReference type="Pfam" id="PF14967">
    <property type="entry name" value="FAM70"/>
    <property type="match status" value="1"/>
</dbReference>
<sequence length="326" mass="35573">MMTARTQAAPGREKAEPKSRATEMELRVRRALWLVVSMLSLSLLLVLLGVYTTTRSESLNLSGYISGVILTLGSFLGLLGLCLEENRRQLLTAAIAFLSLGVMGSFLCVVIDGVCVVFNMDMRPLKADRCQYYSGGRSYVYENFYTSVTCWSPMDSCNMTVRSGSCYCCDLYDCANGGYLNNYYEYVGVKSCEEVFTLYVLIWILASLNLVAFFAGILTTAVLGSVKHLRSISSVSESSESTASSPTAPLLMDTNTHTAHRLYPVIESSMFFPPSSPPPSSPPHPESPPPSSPPQSLILPPRVSPSILPPAALRSQRPLCMSPINT</sequence>
<feature type="compositionally biased region" description="Pro residues" evidence="6">
    <location>
        <begin position="274"/>
        <end position="293"/>
    </location>
</feature>
<dbReference type="PANTHER" id="PTHR33721:SF4">
    <property type="entry name" value="TRANSMEMBRANE PROTEIN 255B"/>
    <property type="match status" value="1"/>
</dbReference>
<dbReference type="InterPro" id="IPR028014">
    <property type="entry name" value="TMEM255"/>
</dbReference>
<dbReference type="PANTHER" id="PTHR33721">
    <property type="entry name" value="TRANSMEMBRANE PROTEIN 255B-LIKE"/>
    <property type="match status" value="1"/>
</dbReference>
<keyword evidence="5 7" id="KW-0472">Membrane</keyword>
<evidence type="ECO:0000256" key="5">
    <source>
        <dbReference type="ARBA" id="ARBA00023136"/>
    </source>
</evidence>
<keyword evidence="4 7" id="KW-1133">Transmembrane helix</keyword>
<keyword evidence="9" id="KW-1185">Reference proteome</keyword>
<proteinExistence type="inferred from homology"/>
<feature type="transmembrane region" description="Helical" evidence="7">
    <location>
        <begin position="31"/>
        <end position="51"/>
    </location>
</feature>
<feature type="compositionally biased region" description="Basic and acidic residues" evidence="6">
    <location>
        <begin position="11"/>
        <end position="20"/>
    </location>
</feature>
<evidence type="ECO:0000256" key="1">
    <source>
        <dbReference type="ARBA" id="ARBA00004141"/>
    </source>
</evidence>
<gene>
    <name evidence="8" type="ORF">CesoFtcFv8_005904</name>
</gene>
<feature type="transmembrane region" description="Helical" evidence="7">
    <location>
        <begin position="90"/>
        <end position="119"/>
    </location>
</feature>
<protein>
    <submittedName>
        <fullName evidence="8">Uncharacterized protein</fullName>
    </submittedName>
</protein>
<feature type="transmembrane region" description="Helical" evidence="7">
    <location>
        <begin position="196"/>
        <end position="223"/>
    </location>
</feature>
<evidence type="ECO:0000313" key="9">
    <source>
        <dbReference type="Proteomes" id="UP001335648"/>
    </source>
</evidence>
<comment type="caution">
    <text evidence="8">The sequence shown here is derived from an EMBL/GenBank/DDBJ whole genome shotgun (WGS) entry which is preliminary data.</text>
</comment>
<evidence type="ECO:0000256" key="3">
    <source>
        <dbReference type="ARBA" id="ARBA00022692"/>
    </source>
</evidence>
<evidence type="ECO:0000256" key="7">
    <source>
        <dbReference type="SAM" id="Phobius"/>
    </source>
</evidence>
<dbReference type="GO" id="GO:0016020">
    <property type="term" value="C:membrane"/>
    <property type="evidence" value="ECO:0007669"/>
    <property type="project" value="UniProtKB-SubCell"/>
</dbReference>
<evidence type="ECO:0000256" key="6">
    <source>
        <dbReference type="SAM" id="MobiDB-lite"/>
    </source>
</evidence>
<dbReference type="AlphaFoldDB" id="A0AAN8H6I7"/>